<protein>
    <submittedName>
        <fullName evidence="1">Uncharacterized protein</fullName>
    </submittedName>
</protein>
<dbReference type="Proteomes" id="UP000193411">
    <property type="component" value="Unassembled WGS sequence"/>
</dbReference>
<evidence type="ECO:0000313" key="1">
    <source>
        <dbReference type="EMBL" id="ORZ36945.1"/>
    </source>
</evidence>
<organism evidence="1 2">
    <name type="scientific">Catenaria anguillulae PL171</name>
    <dbReference type="NCBI Taxonomy" id="765915"/>
    <lineage>
        <taxon>Eukaryota</taxon>
        <taxon>Fungi</taxon>
        <taxon>Fungi incertae sedis</taxon>
        <taxon>Blastocladiomycota</taxon>
        <taxon>Blastocladiomycetes</taxon>
        <taxon>Blastocladiales</taxon>
        <taxon>Catenariaceae</taxon>
        <taxon>Catenaria</taxon>
    </lineage>
</organism>
<dbReference type="AlphaFoldDB" id="A0A1Y2HQR1"/>
<keyword evidence="2" id="KW-1185">Reference proteome</keyword>
<accession>A0A1Y2HQR1</accession>
<sequence>STHRSPTPEALASLLDFMATTAPFPNAPNLFNTTKLLTSCTSSWPWSRLLLLIQSLPLLNHPIDIPTYLPVVLTWIQNGHEQPASVAGKRLFAVYLVVHLLQSSPLQPVDALIRQYVPWPHGVGVVYLSCLEHVVRKSGRVLPDVHEQRRREAVVMFDEVVDAMSIMVEGMAPGRAGERRRLVPDGYRDIVVPRLDWQGSQVLDRALSSMQGCAQVGRSVEELARLTNALVKLQTLQKVLE</sequence>
<dbReference type="EMBL" id="MCFL01000014">
    <property type="protein sequence ID" value="ORZ36945.1"/>
    <property type="molecule type" value="Genomic_DNA"/>
</dbReference>
<reference evidence="1 2" key="1">
    <citation type="submission" date="2016-07" db="EMBL/GenBank/DDBJ databases">
        <title>Pervasive Adenine N6-methylation of Active Genes in Fungi.</title>
        <authorList>
            <consortium name="DOE Joint Genome Institute"/>
            <person name="Mondo S.J."/>
            <person name="Dannebaum R.O."/>
            <person name="Kuo R.C."/>
            <person name="Labutti K."/>
            <person name="Haridas S."/>
            <person name="Kuo A."/>
            <person name="Salamov A."/>
            <person name="Ahrendt S.R."/>
            <person name="Lipzen A."/>
            <person name="Sullivan W."/>
            <person name="Andreopoulos W.B."/>
            <person name="Clum A."/>
            <person name="Lindquist E."/>
            <person name="Daum C."/>
            <person name="Ramamoorthy G.K."/>
            <person name="Gryganskyi A."/>
            <person name="Culley D."/>
            <person name="Magnuson J.K."/>
            <person name="James T.Y."/>
            <person name="O'Malley M.A."/>
            <person name="Stajich J.E."/>
            <person name="Spatafora J.W."/>
            <person name="Visel A."/>
            <person name="Grigoriev I.V."/>
        </authorList>
    </citation>
    <scope>NUCLEOTIDE SEQUENCE [LARGE SCALE GENOMIC DNA]</scope>
    <source>
        <strain evidence="1 2">PL171</strain>
    </source>
</reference>
<proteinExistence type="predicted"/>
<feature type="non-terminal residue" evidence="1">
    <location>
        <position position="1"/>
    </location>
</feature>
<evidence type="ECO:0000313" key="2">
    <source>
        <dbReference type="Proteomes" id="UP000193411"/>
    </source>
</evidence>
<name>A0A1Y2HQR1_9FUNG</name>
<gene>
    <name evidence="1" type="ORF">BCR44DRAFT_46013</name>
</gene>
<comment type="caution">
    <text evidence="1">The sequence shown here is derived from an EMBL/GenBank/DDBJ whole genome shotgun (WGS) entry which is preliminary data.</text>
</comment>